<name>A0ABN7X4M1_GIGMA</name>
<evidence type="ECO:0000313" key="2">
    <source>
        <dbReference type="Proteomes" id="UP000789901"/>
    </source>
</evidence>
<feature type="non-terminal residue" evidence="1">
    <location>
        <position position="42"/>
    </location>
</feature>
<keyword evidence="2" id="KW-1185">Reference proteome</keyword>
<proteinExistence type="predicted"/>
<comment type="caution">
    <text evidence="1">The sequence shown here is derived from an EMBL/GenBank/DDBJ whole genome shotgun (WGS) entry which is preliminary data.</text>
</comment>
<gene>
    <name evidence="1" type="ORF">GMARGA_LOCUS38637</name>
</gene>
<evidence type="ECO:0000313" key="1">
    <source>
        <dbReference type="EMBL" id="CAG8847376.1"/>
    </source>
</evidence>
<sequence>MANQTIYFDYLNFSNSLWSSQLTNESNNLLTSLNLDSLINED</sequence>
<dbReference type="EMBL" id="CAJVQB010087373">
    <property type="protein sequence ID" value="CAG8847376.1"/>
    <property type="molecule type" value="Genomic_DNA"/>
</dbReference>
<accession>A0ABN7X4M1</accession>
<organism evidence="1 2">
    <name type="scientific">Gigaspora margarita</name>
    <dbReference type="NCBI Taxonomy" id="4874"/>
    <lineage>
        <taxon>Eukaryota</taxon>
        <taxon>Fungi</taxon>
        <taxon>Fungi incertae sedis</taxon>
        <taxon>Mucoromycota</taxon>
        <taxon>Glomeromycotina</taxon>
        <taxon>Glomeromycetes</taxon>
        <taxon>Diversisporales</taxon>
        <taxon>Gigasporaceae</taxon>
        <taxon>Gigaspora</taxon>
    </lineage>
</organism>
<reference evidence="1 2" key="1">
    <citation type="submission" date="2021-06" db="EMBL/GenBank/DDBJ databases">
        <authorList>
            <person name="Kallberg Y."/>
            <person name="Tangrot J."/>
            <person name="Rosling A."/>
        </authorList>
    </citation>
    <scope>NUCLEOTIDE SEQUENCE [LARGE SCALE GENOMIC DNA]</scope>
    <source>
        <strain evidence="1 2">120-4 pot B 10/14</strain>
    </source>
</reference>
<protein>
    <submittedName>
        <fullName evidence="1">19008_t:CDS:1</fullName>
    </submittedName>
</protein>
<dbReference type="Proteomes" id="UP000789901">
    <property type="component" value="Unassembled WGS sequence"/>
</dbReference>